<evidence type="ECO:0000256" key="4">
    <source>
        <dbReference type="ARBA" id="ARBA00022989"/>
    </source>
</evidence>
<comment type="caution">
    <text evidence="7">The sequence shown here is derived from an EMBL/GenBank/DDBJ whole genome shotgun (WGS) entry which is preliminary data.</text>
</comment>
<gene>
    <name evidence="7" type="ORF">EVA68_00420</name>
</gene>
<dbReference type="Pfam" id="PF03899">
    <property type="entry name" value="ATP-synt_I"/>
    <property type="match status" value="1"/>
</dbReference>
<evidence type="ECO:0000256" key="3">
    <source>
        <dbReference type="ARBA" id="ARBA00022692"/>
    </source>
</evidence>
<sequence length="123" mass="13622">MVREIGGIFVVQLFVMLLVASLCLLIDFAAAYSAILGGLICFIPGLYSGFRIQRKIEDDNNGLAPVLIGELGKLILTIALFIAVFVLVKPLDVVSFFGTFVALQLVYIAVPLFKANRLRYRRR</sequence>
<reference evidence="7 8" key="1">
    <citation type="submission" date="2019-02" db="EMBL/GenBank/DDBJ databases">
        <title>Prokaryotic population dynamics and viral predation in marine succession experiment using metagenomics: the confinement effect.</title>
        <authorList>
            <person name="Haro-Moreno J.M."/>
            <person name="Rodriguez-Valera F."/>
            <person name="Lopez-Perez M."/>
        </authorList>
    </citation>
    <scope>NUCLEOTIDE SEQUENCE [LARGE SCALE GENOMIC DNA]</scope>
    <source>
        <strain evidence="7">MED-G157</strain>
    </source>
</reference>
<accession>A0A520S5F6</accession>
<feature type="transmembrane region" description="Helical" evidence="6">
    <location>
        <begin position="7"/>
        <end position="26"/>
    </location>
</feature>
<protein>
    <submittedName>
        <fullName evidence="7">F0F1 ATP synthase subunit I</fullName>
    </submittedName>
</protein>
<organism evidence="7 8">
    <name type="scientific">OM182 bacterium</name>
    <dbReference type="NCBI Taxonomy" id="2510334"/>
    <lineage>
        <taxon>Bacteria</taxon>
        <taxon>Pseudomonadati</taxon>
        <taxon>Pseudomonadota</taxon>
        <taxon>Gammaproteobacteria</taxon>
        <taxon>OMG group</taxon>
        <taxon>OM182 clade</taxon>
    </lineage>
</organism>
<dbReference type="GO" id="GO:0005886">
    <property type="term" value="C:plasma membrane"/>
    <property type="evidence" value="ECO:0007669"/>
    <property type="project" value="UniProtKB-SubCell"/>
</dbReference>
<keyword evidence="5 6" id="KW-0472">Membrane</keyword>
<comment type="subcellular location">
    <subcellularLocation>
        <location evidence="1">Cell membrane</location>
        <topology evidence="1">Multi-pass membrane protein</topology>
    </subcellularLocation>
</comment>
<evidence type="ECO:0000256" key="5">
    <source>
        <dbReference type="ARBA" id="ARBA00023136"/>
    </source>
</evidence>
<name>A0A520S5F6_9GAMM</name>
<proteinExistence type="predicted"/>
<keyword evidence="2" id="KW-1003">Cell membrane</keyword>
<evidence type="ECO:0000313" key="7">
    <source>
        <dbReference type="EMBL" id="RZO77725.1"/>
    </source>
</evidence>
<evidence type="ECO:0000256" key="6">
    <source>
        <dbReference type="SAM" id="Phobius"/>
    </source>
</evidence>
<dbReference type="AlphaFoldDB" id="A0A520S5F6"/>
<evidence type="ECO:0000256" key="1">
    <source>
        <dbReference type="ARBA" id="ARBA00004651"/>
    </source>
</evidence>
<feature type="transmembrane region" description="Helical" evidence="6">
    <location>
        <begin position="93"/>
        <end position="113"/>
    </location>
</feature>
<keyword evidence="3 6" id="KW-0812">Transmembrane</keyword>
<feature type="transmembrane region" description="Helical" evidence="6">
    <location>
        <begin position="32"/>
        <end position="50"/>
    </location>
</feature>
<evidence type="ECO:0000256" key="2">
    <source>
        <dbReference type="ARBA" id="ARBA00022475"/>
    </source>
</evidence>
<keyword evidence="4 6" id="KW-1133">Transmembrane helix</keyword>
<dbReference type="InterPro" id="IPR005598">
    <property type="entry name" value="ATP_synth_I"/>
</dbReference>
<evidence type="ECO:0000313" key="8">
    <source>
        <dbReference type="Proteomes" id="UP000316199"/>
    </source>
</evidence>
<dbReference type="Proteomes" id="UP000316199">
    <property type="component" value="Unassembled WGS sequence"/>
</dbReference>
<feature type="transmembrane region" description="Helical" evidence="6">
    <location>
        <begin position="62"/>
        <end position="87"/>
    </location>
</feature>
<dbReference type="EMBL" id="SHAG01000001">
    <property type="protein sequence ID" value="RZO77725.1"/>
    <property type="molecule type" value="Genomic_DNA"/>
</dbReference>